<dbReference type="GO" id="GO:0006457">
    <property type="term" value="P:protein folding"/>
    <property type="evidence" value="ECO:0007669"/>
    <property type="project" value="TreeGrafter"/>
</dbReference>
<dbReference type="InterPro" id="IPR008978">
    <property type="entry name" value="HSP20-like_chaperone"/>
</dbReference>
<dbReference type="SUPFAM" id="SSF49764">
    <property type="entry name" value="HSP20-like chaperones"/>
    <property type="match status" value="1"/>
</dbReference>
<protein>
    <submittedName>
        <fullName evidence="4">Prostaglandin E synthase 3-like</fullName>
    </submittedName>
</protein>
<evidence type="ECO:0000259" key="3">
    <source>
        <dbReference type="PROSITE" id="PS51203"/>
    </source>
</evidence>
<evidence type="ECO:0000313" key="5">
    <source>
        <dbReference type="EMBL" id="LAC19560.1"/>
    </source>
</evidence>
<reference evidence="4" key="2">
    <citation type="journal article" date="2018" name="Biosci. Biotechnol. Biochem.">
        <title>Polysaccharide hydrolase of the hadal zone amphipods Hirondellea gigas.</title>
        <authorList>
            <person name="Kobayashi H."/>
            <person name="Nagahama T."/>
            <person name="Arai W."/>
            <person name="Sasagawa Y."/>
            <person name="Umeda M."/>
            <person name="Hayashi T."/>
            <person name="Nikaido I."/>
            <person name="Watanabe H."/>
            <person name="Oguri K."/>
            <person name="Kitazato H."/>
            <person name="Fujioka K."/>
            <person name="Kido Y."/>
            <person name="Takami H."/>
        </authorList>
    </citation>
    <scope>NUCLEOTIDE SEQUENCE</scope>
    <source>
        <tissue evidence="4">Whole body</tissue>
    </source>
</reference>
<organism evidence="4">
    <name type="scientific">Hirondellea gigas</name>
    <dbReference type="NCBI Taxonomy" id="1518452"/>
    <lineage>
        <taxon>Eukaryota</taxon>
        <taxon>Metazoa</taxon>
        <taxon>Ecdysozoa</taxon>
        <taxon>Arthropoda</taxon>
        <taxon>Crustacea</taxon>
        <taxon>Multicrustacea</taxon>
        <taxon>Malacostraca</taxon>
        <taxon>Eumalacostraca</taxon>
        <taxon>Peracarida</taxon>
        <taxon>Amphipoda</taxon>
        <taxon>Amphilochidea</taxon>
        <taxon>Lysianassida</taxon>
        <taxon>Lysianassidira</taxon>
        <taxon>Lysianassoidea</taxon>
        <taxon>Lysianassidae</taxon>
        <taxon>Hirondellea</taxon>
    </lineage>
</organism>
<dbReference type="GO" id="GO:0051087">
    <property type="term" value="F:protein-folding chaperone binding"/>
    <property type="evidence" value="ECO:0007669"/>
    <property type="project" value="TreeGrafter"/>
</dbReference>
<dbReference type="Pfam" id="PF04969">
    <property type="entry name" value="CS"/>
    <property type="match status" value="1"/>
</dbReference>
<accession>A0A2P2HW88</accession>
<dbReference type="FunFam" id="2.60.40.790:FF:000013">
    <property type="entry name" value="Very-long-chain (3R)-3-hydroxyacyl-CoA dehydratase"/>
    <property type="match status" value="1"/>
</dbReference>
<reference evidence="5" key="1">
    <citation type="submission" date="2017-11" db="EMBL/GenBank/DDBJ databases">
        <title>The sensing device of the deep-sea amphipod.</title>
        <authorList>
            <person name="Kobayashi H."/>
            <person name="Nagahama T."/>
            <person name="Arai W."/>
            <person name="Sasagawa Y."/>
            <person name="Umeda M."/>
            <person name="Hayashi T."/>
            <person name="Nikaido I."/>
            <person name="Watanabe H."/>
            <person name="Oguri K."/>
            <person name="Kitazato H."/>
            <person name="Fujioka K."/>
            <person name="Kido Y."/>
            <person name="Takami H."/>
        </authorList>
    </citation>
    <scope>NUCLEOTIDE SEQUENCE</scope>
    <source>
        <tissue evidence="5">Whole body</tissue>
    </source>
</reference>
<dbReference type="InterPro" id="IPR045250">
    <property type="entry name" value="p23-like"/>
</dbReference>
<dbReference type="AlphaFoldDB" id="A0A2P2HW88"/>
<dbReference type="GO" id="GO:0005829">
    <property type="term" value="C:cytosol"/>
    <property type="evidence" value="ECO:0007669"/>
    <property type="project" value="TreeGrafter"/>
</dbReference>
<dbReference type="CDD" id="cd06465">
    <property type="entry name" value="p23_hB-ind1_like"/>
    <property type="match status" value="1"/>
</dbReference>
<dbReference type="EMBL" id="IACT01000109">
    <property type="protein sequence ID" value="LAC19560.1"/>
    <property type="molecule type" value="mRNA"/>
</dbReference>
<feature type="compositionally biased region" description="Acidic residues" evidence="2">
    <location>
        <begin position="147"/>
        <end position="166"/>
    </location>
</feature>
<dbReference type="EMBL" id="IACF01000019">
    <property type="protein sequence ID" value="LAB65836.1"/>
    <property type="molecule type" value="mRNA"/>
</dbReference>
<evidence type="ECO:0000313" key="4">
    <source>
        <dbReference type="EMBL" id="LAB65836.1"/>
    </source>
</evidence>
<dbReference type="GO" id="GO:0005634">
    <property type="term" value="C:nucleus"/>
    <property type="evidence" value="ECO:0007669"/>
    <property type="project" value="TreeGrafter"/>
</dbReference>
<sequence>MAVAPPVTWAQRKNMVFMTICVEDCKDAVINIETDRIYFKGTGGAENKLYENTLELYGELDPTASRKFVRDRNIELFLIKKEIGPFWPHLLKQKLKQHWLKVDFSKWKDEDDEEEVDGSNPNDFQQMMAQMGNLTPGQDGMGKPSLDDLDGEDETDSDDEALPDLE</sequence>
<feature type="compositionally biased region" description="Polar residues" evidence="2">
    <location>
        <begin position="119"/>
        <end position="136"/>
    </location>
</feature>
<comment type="similarity">
    <text evidence="1">Belongs to the p23/wos2 family.</text>
</comment>
<evidence type="ECO:0000256" key="2">
    <source>
        <dbReference type="SAM" id="MobiDB-lite"/>
    </source>
</evidence>
<dbReference type="GO" id="GO:0051879">
    <property type="term" value="F:Hsp90 protein binding"/>
    <property type="evidence" value="ECO:0007669"/>
    <property type="project" value="InterPro"/>
</dbReference>
<feature type="region of interest" description="Disordered" evidence="2">
    <location>
        <begin position="110"/>
        <end position="166"/>
    </location>
</feature>
<evidence type="ECO:0000256" key="1">
    <source>
        <dbReference type="ARBA" id="ARBA00025733"/>
    </source>
</evidence>
<dbReference type="GO" id="GO:0051131">
    <property type="term" value="P:chaperone-mediated protein complex assembly"/>
    <property type="evidence" value="ECO:0007669"/>
    <property type="project" value="TreeGrafter"/>
</dbReference>
<proteinExistence type="evidence at transcript level"/>
<dbReference type="Gene3D" id="2.60.40.790">
    <property type="match status" value="1"/>
</dbReference>
<dbReference type="PROSITE" id="PS51203">
    <property type="entry name" value="CS"/>
    <property type="match status" value="1"/>
</dbReference>
<dbReference type="InterPro" id="IPR007052">
    <property type="entry name" value="CS_dom"/>
</dbReference>
<name>A0A2P2HW88_9CRUS</name>
<feature type="domain" description="CS" evidence="3">
    <location>
        <begin position="2"/>
        <end position="91"/>
    </location>
</feature>
<dbReference type="PANTHER" id="PTHR22932">
    <property type="entry name" value="TELOMERASE-BINDING PROTEIN P23 HSP90 CO-CHAPERONE"/>
    <property type="match status" value="1"/>
</dbReference>
<dbReference type="PANTHER" id="PTHR22932:SF1">
    <property type="entry name" value="CO-CHAPERONE PROTEIN DAF-41"/>
    <property type="match status" value="1"/>
</dbReference>